<gene>
    <name evidence="1" type="ORF">SLEP1_g7613</name>
</gene>
<dbReference type="AlphaFoldDB" id="A0AAV5I3I7"/>
<dbReference type="Proteomes" id="UP001054252">
    <property type="component" value="Unassembled WGS sequence"/>
</dbReference>
<reference evidence="1 2" key="1">
    <citation type="journal article" date="2021" name="Commun. Biol.">
        <title>The genome of Shorea leprosula (Dipterocarpaceae) highlights the ecological relevance of drought in aseasonal tropical rainforests.</title>
        <authorList>
            <person name="Ng K.K.S."/>
            <person name="Kobayashi M.J."/>
            <person name="Fawcett J.A."/>
            <person name="Hatakeyama M."/>
            <person name="Paape T."/>
            <person name="Ng C.H."/>
            <person name="Ang C.C."/>
            <person name="Tnah L.H."/>
            <person name="Lee C.T."/>
            <person name="Nishiyama T."/>
            <person name="Sese J."/>
            <person name="O'Brien M.J."/>
            <person name="Copetti D."/>
            <person name="Mohd Noor M.I."/>
            <person name="Ong R.C."/>
            <person name="Putra M."/>
            <person name="Sireger I.Z."/>
            <person name="Indrioko S."/>
            <person name="Kosugi Y."/>
            <person name="Izuno A."/>
            <person name="Isagi Y."/>
            <person name="Lee S.L."/>
            <person name="Shimizu K.K."/>
        </authorList>
    </citation>
    <scope>NUCLEOTIDE SEQUENCE [LARGE SCALE GENOMIC DNA]</scope>
    <source>
        <strain evidence="1">214</strain>
    </source>
</reference>
<organism evidence="1 2">
    <name type="scientific">Rubroshorea leprosula</name>
    <dbReference type="NCBI Taxonomy" id="152421"/>
    <lineage>
        <taxon>Eukaryota</taxon>
        <taxon>Viridiplantae</taxon>
        <taxon>Streptophyta</taxon>
        <taxon>Embryophyta</taxon>
        <taxon>Tracheophyta</taxon>
        <taxon>Spermatophyta</taxon>
        <taxon>Magnoliopsida</taxon>
        <taxon>eudicotyledons</taxon>
        <taxon>Gunneridae</taxon>
        <taxon>Pentapetalae</taxon>
        <taxon>rosids</taxon>
        <taxon>malvids</taxon>
        <taxon>Malvales</taxon>
        <taxon>Dipterocarpaceae</taxon>
        <taxon>Rubroshorea</taxon>
    </lineage>
</organism>
<evidence type="ECO:0000313" key="1">
    <source>
        <dbReference type="EMBL" id="GKU94076.1"/>
    </source>
</evidence>
<evidence type="ECO:0000313" key="2">
    <source>
        <dbReference type="Proteomes" id="UP001054252"/>
    </source>
</evidence>
<sequence>MRQPRVKNLQFKEPRNLPKEMLDMDSLVRDFRKTSGLDNAGEAIMEMIYDDDDDDLEWCRASRTRY</sequence>
<proteinExistence type="predicted"/>
<keyword evidence="2" id="KW-1185">Reference proteome</keyword>
<accession>A0AAV5I3I7</accession>
<name>A0AAV5I3I7_9ROSI</name>
<protein>
    <submittedName>
        <fullName evidence="1">Uncharacterized protein</fullName>
    </submittedName>
</protein>
<dbReference type="EMBL" id="BPVZ01000007">
    <property type="protein sequence ID" value="GKU94076.1"/>
    <property type="molecule type" value="Genomic_DNA"/>
</dbReference>
<comment type="caution">
    <text evidence="1">The sequence shown here is derived from an EMBL/GenBank/DDBJ whole genome shotgun (WGS) entry which is preliminary data.</text>
</comment>